<evidence type="ECO:0000256" key="7">
    <source>
        <dbReference type="PIRSR" id="PIRSR602481-1"/>
    </source>
</evidence>
<evidence type="ECO:0000256" key="8">
    <source>
        <dbReference type="PIRSR" id="PIRSR602481-2"/>
    </source>
</evidence>
<evidence type="ECO:0000256" key="6">
    <source>
        <dbReference type="ARBA" id="ARBA00023163"/>
    </source>
</evidence>
<dbReference type="InterPro" id="IPR036388">
    <property type="entry name" value="WH-like_DNA-bd_sf"/>
</dbReference>
<evidence type="ECO:0000313" key="10">
    <source>
        <dbReference type="Proteomes" id="UP000036923"/>
    </source>
</evidence>
<dbReference type="GO" id="GO:1900376">
    <property type="term" value="P:regulation of secondary metabolite biosynthetic process"/>
    <property type="evidence" value="ECO:0007669"/>
    <property type="project" value="TreeGrafter"/>
</dbReference>
<evidence type="ECO:0000256" key="2">
    <source>
        <dbReference type="ARBA" id="ARBA00022491"/>
    </source>
</evidence>
<keyword evidence="2" id="KW-0678">Repressor</keyword>
<dbReference type="PANTHER" id="PTHR33202:SF7">
    <property type="entry name" value="FERRIC UPTAKE REGULATION PROTEIN"/>
    <property type="match status" value="1"/>
</dbReference>
<keyword evidence="7" id="KW-0479">Metal-binding</keyword>
<dbReference type="InterPro" id="IPR036390">
    <property type="entry name" value="WH_DNA-bd_sf"/>
</dbReference>
<dbReference type="GO" id="GO:0045892">
    <property type="term" value="P:negative regulation of DNA-templated transcription"/>
    <property type="evidence" value="ECO:0007669"/>
    <property type="project" value="TreeGrafter"/>
</dbReference>
<keyword evidence="6" id="KW-0804">Transcription</keyword>
<dbReference type="PANTHER" id="PTHR33202">
    <property type="entry name" value="ZINC UPTAKE REGULATION PROTEIN"/>
    <property type="match status" value="1"/>
</dbReference>
<gene>
    <name evidence="9" type="ORF">Bccel_4570</name>
</gene>
<dbReference type="Gene3D" id="1.10.10.10">
    <property type="entry name" value="Winged helix-like DNA-binding domain superfamily/Winged helix DNA-binding domain"/>
    <property type="match status" value="1"/>
</dbReference>
<feature type="binding site" evidence="7">
    <location>
        <position position="98"/>
    </location>
    <ligand>
        <name>Zn(2+)</name>
        <dbReference type="ChEBI" id="CHEBI:29105"/>
    </ligand>
</feature>
<comment type="cofactor">
    <cofactor evidence="8">
        <name>Mn(2+)</name>
        <dbReference type="ChEBI" id="CHEBI:29035"/>
    </cofactor>
    <cofactor evidence="8">
        <name>Fe(2+)</name>
        <dbReference type="ChEBI" id="CHEBI:29033"/>
    </cofactor>
    <text evidence="8">Binds 1 Mn(2+) or Fe(2+) ion per subunit.</text>
</comment>
<evidence type="ECO:0000256" key="3">
    <source>
        <dbReference type="ARBA" id="ARBA00022833"/>
    </source>
</evidence>
<dbReference type="InterPro" id="IPR002481">
    <property type="entry name" value="FUR"/>
</dbReference>
<keyword evidence="8" id="KW-0408">Iron</keyword>
<dbReference type="EMBL" id="LGTC01000001">
    <property type="protein sequence ID" value="KNY29296.1"/>
    <property type="molecule type" value="Genomic_DNA"/>
</dbReference>
<feature type="binding site" evidence="7">
    <location>
        <position position="135"/>
    </location>
    <ligand>
        <name>Zn(2+)</name>
        <dbReference type="ChEBI" id="CHEBI:29105"/>
    </ligand>
</feature>
<dbReference type="AlphaFoldDB" id="A0A0L6JTX9"/>
<evidence type="ECO:0000256" key="1">
    <source>
        <dbReference type="ARBA" id="ARBA00007957"/>
    </source>
</evidence>
<feature type="binding site" evidence="8">
    <location>
        <position position="89"/>
    </location>
    <ligand>
        <name>Fe cation</name>
        <dbReference type="ChEBI" id="CHEBI:24875"/>
    </ligand>
</feature>
<evidence type="ECO:0000313" key="9">
    <source>
        <dbReference type="EMBL" id="KNY29296.1"/>
    </source>
</evidence>
<dbReference type="eggNOG" id="COG0735">
    <property type="taxonomic scope" value="Bacteria"/>
</dbReference>
<comment type="similarity">
    <text evidence="1">Belongs to the Fur family.</text>
</comment>
<dbReference type="Gene3D" id="3.30.1490.190">
    <property type="match status" value="1"/>
</dbReference>
<dbReference type="Proteomes" id="UP000036923">
    <property type="component" value="Unassembled WGS sequence"/>
</dbReference>
<dbReference type="InterPro" id="IPR043135">
    <property type="entry name" value="Fur_C"/>
</dbReference>
<keyword evidence="5" id="KW-0238">DNA-binding</keyword>
<dbReference type="SUPFAM" id="SSF46785">
    <property type="entry name" value="Winged helix' DNA-binding domain"/>
    <property type="match status" value="1"/>
</dbReference>
<comment type="caution">
    <text evidence="9">The sequence shown here is derived from an EMBL/GenBank/DDBJ whole genome shotgun (WGS) entry which is preliminary data.</text>
</comment>
<keyword evidence="4" id="KW-0805">Transcription regulation</keyword>
<dbReference type="CDD" id="cd07153">
    <property type="entry name" value="Fur_like"/>
    <property type="match status" value="1"/>
</dbReference>
<dbReference type="Pfam" id="PF01475">
    <property type="entry name" value="FUR"/>
    <property type="match status" value="1"/>
</dbReference>
<protein>
    <submittedName>
        <fullName evidence="9">Ferric uptake regulator, Fur family</fullName>
    </submittedName>
</protein>
<sequence>MDIKDYRDLLKKENLRNTKHRNSILEVIEESGQPVTAETIYLKLKEQGVSISLSTVYRVLDTLIGKNLVVKTSVTDENKGLYEINSMEHKHHLLCIKCRKMLSVDGCPLEEYERELEERLGFTIKGHKLEMFGLCDKCKNCDM</sequence>
<keyword evidence="10" id="KW-1185">Reference proteome</keyword>
<feature type="binding site" evidence="8">
    <location>
        <position position="127"/>
    </location>
    <ligand>
        <name>Fe cation</name>
        <dbReference type="ChEBI" id="CHEBI:24875"/>
    </ligand>
</feature>
<name>A0A0L6JTX9_9FIRM</name>
<evidence type="ECO:0000256" key="5">
    <source>
        <dbReference type="ARBA" id="ARBA00023125"/>
    </source>
</evidence>
<dbReference type="GO" id="GO:0003700">
    <property type="term" value="F:DNA-binding transcription factor activity"/>
    <property type="evidence" value="ECO:0007669"/>
    <property type="project" value="InterPro"/>
</dbReference>
<organism evidence="9 10">
    <name type="scientific">Pseudobacteroides cellulosolvens ATCC 35603 = DSM 2933</name>
    <dbReference type="NCBI Taxonomy" id="398512"/>
    <lineage>
        <taxon>Bacteria</taxon>
        <taxon>Bacillati</taxon>
        <taxon>Bacillota</taxon>
        <taxon>Clostridia</taxon>
        <taxon>Eubacteriales</taxon>
        <taxon>Oscillospiraceae</taxon>
        <taxon>Pseudobacteroides</taxon>
    </lineage>
</organism>
<feature type="binding site" evidence="7">
    <location>
        <position position="95"/>
    </location>
    <ligand>
        <name>Zn(2+)</name>
        <dbReference type="ChEBI" id="CHEBI:29105"/>
    </ligand>
</feature>
<feature type="binding site" evidence="8">
    <location>
        <position position="110"/>
    </location>
    <ligand>
        <name>Fe cation</name>
        <dbReference type="ChEBI" id="CHEBI:24875"/>
    </ligand>
</feature>
<comment type="cofactor">
    <cofactor evidence="7">
        <name>Zn(2+)</name>
        <dbReference type="ChEBI" id="CHEBI:29105"/>
    </cofactor>
    <text evidence="7">Binds 1 zinc ion per subunit.</text>
</comment>
<reference evidence="10" key="1">
    <citation type="submission" date="2015-07" db="EMBL/GenBank/DDBJ databases">
        <title>Near-Complete Genome Sequence of the Cellulolytic Bacterium Bacteroides (Pseudobacteroides) cellulosolvens ATCC 35603.</title>
        <authorList>
            <person name="Dassa B."/>
            <person name="Utturkar S.M."/>
            <person name="Klingeman D.M."/>
            <person name="Hurt R.A."/>
            <person name="Keller M."/>
            <person name="Xu J."/>
            <person name="Reddy Y.H.K."/>
            <person name="Borovok I."/>
            <person name="Grinberg I.R."/>
            <person name="Lamed R."/>
            <person name="Zhivin O."/>
            <person name="Bayer E.A."/>
            <person name="Brown S.D."/>
        </authorList>
    </citation>
    <scope>NUCLEOTIDE SEQUENCE [LARGE SCALE GENOMIC DNA]</scope>
    <source>
        <strain evidence="10">DSM 2933</strain>
    </source>
</reference>
<accession>A0A0L6JTX9</accession>
<dbReference type="GO" id="GO:0008270">
    <property type="term" value="F:zinc ion binding"/>
    <property type="evidence" value="ECO:0007669"/>
    <property type="project" value="TreeGrafter"/>
</dbReference>
<dbReference type="GO" id="GO:0000976">
    <property type="term" value="F:transcription cis-regulatory region binding"/>
    <property type="evidence" value="ECO:0007669"/>
    <property type="project" value="TreeGrafter"/>
</dbReference>
<keyword evidence="3 7" id="KW-0862">Zinc</keyword>
<dbReference type="STRING" id="398512.Bccel_4570"/>
<proteinExistence type="inferred from homology"/>
<evidence type="ECO:0000256" key="4">
    <source>
        <dbReference type="ARBA" id="ARBA00023015"/>
    </source>
</evidence>
<dbReference type="OrthoDB" id="8659436at2"/>
<dbReference type="RefSeq" id="WP_050753728.1">
    <property type="nucleotide sequence ID" value="NZ_JQKC01000001.1"/>
</dbReference>
<feature type="binding site" evidence="7">
    <location>
        <position position="138"/>
    </location>
    <ligand>
        <name>Zn(2+)</name>
        <dbReference type="ChEBI" id="CHEBI:29105"/>
    </ligand>
</feature>